<comment type="subcellular location">
    <subcellularLocation>
        <location evidence="1">Cell membrane</location>
        <topology evidence="1">Multi-pass membrane protein</topology>
    </subcellularLocation>
</comment>
<keyword evidence="5 7" id="KW-1133">Transmembrane helix</keyword>
<keyword evidence="6 7" id="KW-0472">Membrane</keyword>
<dbReference type="RefSeq" id="WP_072715931.1">
    <property type="nucleotide sequence ID" value="NZ_FRAU01000007.1"/>
</dbReference>
<dbReference type="AlphaFoldDB" id="A0A1M6VT50"/>
<evidence type="ECO:0000256" key="6">
    <source>
        <dbReference type="ARBA" id="ARBA00023136"/>
    </source>
</evidence>
<evidence type="ECO:0000259" key="8">
    <source>
        <dbReference type="PROSITE" id="PS50850"/>
    </source>
</evidence>
<evidence type="ECO:0000256" key="7">
    <source>
        <dbReference type="SAM" id="Phobius"/>
    </source>
</evidence>
<dbReference type="Gene3D" id="1.20.1250.20">
    <property type="entry name" value="MFS general substrate transporter like domains"/>
    <property type="match status" value="2"/>
</dbReference>
<organism evidence="9 10">
    <name type="scientific">Rhodothermus profundi</name>
    <dbReference type="NCBI Taxonomy" id="633813"/>
    <lineage>
        <taxon>Bacteria</taxon>
        <taxon>Pseudomonadati</taxon>
        <taxon>Rhodothermota</taxon>
        <taxon>Rhodothermia</taxon>
        <taxon>Rhodothermales</taxon>
        <taxon>Rhodothermaceae</taxon>
        <taxon>Rhodothermus</taxon>
    </lineage>
</organism>
<dbReference type="EMBL" id="FRAU01000007">
    <property type="protein sequence ID" value="SHK84591.1"/>
    <property type="molecule type" value="Genomic_DNA"/>
</dbReference>
<dbReference type="PROSITE" id="PS50850">
    <property type="entry name" value="MFS"/>
    <property type="match status" value="1"/>
</dbReference>
<evidence type="ECO:0000313" key="10">
    <source>
        <dbReference type="Proteomes" id="UP000185812"/>
    </source>
</evidence>
<dbReference type="STRING" id="633813.SAMN04488087_2103"/>
<evidence type="ECO:0000256" key="1">
    <source>
        <dbReference type="ARBA" id="ARBA00004651"/>
    </source>
</evidence>
<feature type="transmembrane region" description="Helical" evidence="7">
    <location>
        <begin position="365"/>
        <end position="385"/>
    </location>
</feature>
<dbReference type="Proteomes" id="UP000185812">
    <property type="component" value="Unassembled WGS sequence"/>
</dbReference>
<dbReference type="PANTHER" id="PTHR23517:SF3">
    <property type="entry name" value="INTEGRAL MEMBRANE TRANSPORT PROTEIN"/>
    <property type="match status" value="1"/>
</dbReference>
<dbReference type="PANTHER" id="PTHR23517">
    <property type="entry name" value="RESISTANCE PROTEIN MDTM, PUTATIVE-RELATED-RELATED"/>
    <property type="match status" value="1"/>
</dbReference>
<keyword evidence="2" id="KW-0813">Transport</keyword>
<dbReference type="InterPro" id="IPR036259">
    <property type="entry name" value="MFS_trans_sf"/>
</dbReference>
<feature type="transmembrane region" description="Helical" evidence="7">
    <location>
        <begin position="174"/>
        <end position="192"/>
    </location>
</feature>
<feature type="transmembrane region" description="Helical" evidence="7">
    <location>
        <begin position="148"/>
        <end position="168"/>
    </location>
</feature>
<feature type="transmembrane region" description="Helical" evidence="7">
    <location>
        <begin position="51"/>
        <end position="71"/>
    </location>
</feature>
<dbReference type="PROSITE" id="PS00216">
    <property type="entry name" value="SUGAR_TRANSPORT_1"/>
    <property type="match status" value="1"/>
</dbReference>
<accession>A0A1M6VT50</accession>
<evidence type="ECO:0000256" key="3">
    <source>
        <dbReference type="ARBA" id="ARBA00022475"/>
    </source>
</evidence>
<feature type="transmembrane region" description="Helical" evidence="7">
    <location>
        <begin position="83"/>
        <end position="100"/>
    </location>
</feature>
<dbReference type="InterPro" id="IPR005829">
    <property type="entry name" value="Sugar_transporter_CS"/>
</dbReference>
<dbReference type="InterPro" id="IPR011701">
    <property type="entry name" value="MFS"/>
</dbReference>
<protein>
    <submittedName>
        <fullName evidence="9">Predicted arabinose efflux permease, MFS family</fullName>
    </submittedName>
</protein>
<keyword evidence="3" id="KW-1003">Cell membrane</keyword>
<feature type="transmembrane region" description="Helical" evidence="7">
    <location>
        <begin position="295"/>
        <end position="317"/>
    </location>
</feature>
<evidence type="ECO:0000256" key="5">
    <source>
        <dbReference type="ARBA" id="ARBA00022989"/>
    </source>
</evidence>
<dbReference type="InterPro" id="IPR020846">
    <property type="entry name" value="MFS_dom"/>
</dbReference>
<keyword evidence="10" id="KW-1185">Reference proteome</keyword>
<dbReference type="GO" id="GO:0005886">
    <property type="term" value="C:plasma membrane"/>
    <property type="evidence" value="ECO:0007669"/>
    <property type="project" value="UniProtKB-SubCell"/>
</dbReference>
<keyword evidence="4 7" id="KW-0812">Transmembrane</keyword>
<sequence length="424" mass="44771">MDSPVRLGLRANWVQFSLLVVVNAFVGAMVGMERAILPLLAEQEFGLASRVATLSFVASFGLTKALANLLAGRLGDQIGRRRVLLAGWLVGLPVPWLLMWAPSWDWVVVANVLLGLNQGLAWSMTVIMKIDLVGPRQRGLAMGLNEAAGYLAVSLAALATGYVAAAYALRPQPFYLGVGFSLAGLGLSLLFVRETRHHAALEAQQHADSQEPTPSFREVFLRTSWRDRRLFAVCQAGLVNNLNDGMAWGLFPLFFAALGYSLTQIGWLAALYPAVWGLGQLITGALSDRLGRRPLIVGGMVLQGVSIGGMLLSPAFAGQAAAMVGLGVGTAMVYPTLLAVIGDVAHPAWRSTSVGVYRLWRDGGYVIGALLAGVLADVLSISWAIGTIAGLTLLSGGIAAATLEETRPPDECASASGVPEASAR</sequence>
<dbReference type="SUPFAM" id="SSF103473">
    <property type="entry name" value="MFS general substrate transporter"/>
    <property type="match status" value="1"/>
</dbReference>
<feature type="transmembrane region" description="Helical" evidence="7">
    <location>
        <begin position="12"/>
        <end position="31"/>
    </location>
</feature>
<dbReference type="Pfam" id="PF07690">
    <property type="entry name" value="MFS_1"/>
    <property type="match status" value="2"/>
</dbReference>
<gene>
    <name evidence="9" type="ORF">SAMN04488087_2103</name>
</gene>
<feature type="domain" description="Major facilitator superfamily (MFS) profile" evidence="8">
    <location>
        <begin position="12"/>
        <end position="407"/>
    </location>
</feature>
<reference evidence="10" key="1">
    <citation type="submission" date="2016-11" db="EMBL/GenBank/DDBJ databases">
        <authorList>
            <person name="Varghese N."/>
            <person name="Submissions S."/>
        </authorList>
    </citation>
    <scope>NUCLEOTIDE SEQUENCE [LARGE SCALE GENOMIC DNA]</scope>
    <source>
        <strain evidence="10">DSM 22212</strain>
    </source>
</reference>
<evidence type="ECO:0000256" key="4">
    <source>
        <dbReference type="ARBA" id="ARBA00022692"/>
    </source>
</evidence>
<proteinExistence type="predicted"/>
<dbReference type="CDD" id="cd17325">
    <property type="entry name" value="MFS_MdtG_SLC18_like"/>
    <property type="match status" value="1"/>
</dbReference>
<dbReference type="OrthoDB" id="9810492at2"/>
<evidence type="ECO:0000313" key="9">
    <source>
        <dbReference type="EMBL" id="SHK84591.1"/>
    </source>
</evidence>
<feature type="transmembrane region" description="Helical" evidence="7">
    <location>
        <begin position="324"/>
        <end position="345"/>
    </location>
</feature>
<name>A0A1M6VT50_9BACT</name>
<dbReference type="InterPro" id="IPR050171">
    <property type="entry name" value="MFS_Transporters"/>
</dbReference>
<dbReference type="GO" id="GO:0022857">
    <property type="term" value="F:transmembrane transporter activity"/>
    <property type="evidence" value="ECO:0007669"/>
    <property type="project" value="InterPro"/>
</dbReference>
<feature type="transmembrane region" description="Helical" evidence="7">
    <location>
        <begin position="106"/>
        <end position="127"/>
    </location>
</feature>
<evidence type="ECO:0000256" key="2">
    <source>
        <dbReference type="ARBA" id="ARBA00022448"/>
    </source>
</evidence>